<evidence type="ECO:0000313" key="7">
    <source>
        <dbReference type="EMBL" id="CEK71561.1"/>
    </source>
</evidence>
<feature type="transmembrane region" description="Helical" evidence="6">
    <location>
        <begin position="69"/>
        <end position="95"/>
    </location>
</feature>
<feature type="region of interest" description="Disordered" evidence="5">
    <location>
        <begin position="40"/>
        <end position="61"/>
    </location>
</feature>
<accession>A0A0B6ZUP2</accession>
<dbReference type="EMBL" id="HACG01024696">
    <property type="protein sequence ID" value="CEK71561.1"/>
    <property type="molecule type" value="Transcribed_RNA"/>
</dbReference>
<dbReference type="SUPFAM" id="SSF161098">
    <property type="entry name" value="MetI-like"/>
    <property type="match status" value="1"/>
</dbReference>
<comment type="subcellular location">
    <subcellularLocation>
        <location evidence="1">Membrane</location>
        <topology evidence="1">Multi-pass membrane protein</topology>
    </subcellularLocation>
</comment>
<evidence type="ECO:0000256" key="5">
    <source>
        <dbReference type="SAM" id="MobiDB-lite"/>
    </source>
</evidence>
<feature type="transmembrane region" description="Helical" evidence="6">
    <location>
        <begin position="160"/>
        <end position="183"/>
    </location>
</feature>
<keyword evidence="2 6" id="KW-0812">Transmembrane</keyword>
<evidence type="ECO:0000256" key="3">
    <source>
        <dbReference type="ARBA" id="ARBA00022989"/>
    </source>
</evidence>
<evidence type="ECO:0000256" key="2">
    <source>
        <dbReference type="ARBA" id="ARBA00022692"/>
    </source>
</evidence>
<protein>
    <submittedName>
        <fullName evidence="7">Uncharacterized protein</fullName>
    </submittedName>
</protein>
<keyword evidence="4 6" id="KW-0472">Membrane</keyword>
<feature type="transmembrane region" description="Helical" evidence="6">
    <location>
        <begin position="101"/>
        <end position="119"/>
    </location>
</feature>
<evidence type="ECO:0000256" key="4">
    <source>
        <dbReference type="ARBA" id="ARBA00023136"/>
    </source>
</evidence>
<reference evidence="7" key="1">
    <citation type="submission" date="2014-12" db="EMBL/GenBank/DDBJ databases">
        <title>Insight into the proteome of Arion vulgaris.</title>
        <authorList>
            <person name="Aradska J."/>
            <person name="Bulat T."/>
            <person name="Smidak R."/>
            <person name="Sarate P."/>
            <person name="Gangsoo J."/>
            <person name="Sialana F."/>
            <person name="Bilban M."/>
            <person name="Lubec G."/>
        </authorList>
    </citation>
    <scope>NUCLEOTIDE SEQUENCE</scope>
    <source>
        <tissue evidence="7">Skin</tissue>
    </source>
</reference>
<evidence type="ECO:0000256" key="1">
    <source>
        <dbReference type="ARBA" id="ARBA00004141"/>
    </source>
</evidence>
<feature type="compositionally biased region" description="Basic and acidic residues" evidence="5">
    <location>
        <begin position="46"/>
        <end position="61"/>
    </location>
</feature>
<organism evidence="7">
    <name type="scientific">Arion vulgaris</name>
    <dbReference type="NCBI Taxonomy" id="1028688"/>
    <lineage>
        <taxon>Eukaryota</taxon>
        <taxon>Metazoa</taxon>
        <taxon>Spiralia</taxon>
        <taxon>Lophotrochozoa</taxon>
        <taxon>Mollusca</taxon>
        <taxon>Gastropoda</taxon>
        <taxon>Heterobranchia</taxon>
        <taxon>Euthyneura</taxon>
        <taxon>Panpulmonata</taxon>
        <taxon>Eupulmonata</taxon>
        <taxon>Stylommatophora</taxon>
        <taxon>Helicina</taxon>
        <taxon>Arionoidea</taxon>
        <taxon>Arionidae</taxon>
        <taxon>Arion</taxon>
    </lineage>
</organism>
<dbReference type="GO" id="GO:0016020">
    <property type="term" value="C:membrane"/>
    <property type="evidence" value="ECO:0007669"/>
    <property type="project" value="UniProtKB-SubCell"/>
</dbReference>
<gene>
    <name evidence="7" type="primary">ORF78898</name>
</gene>
<sequence>MSVLGLLLDDICHGLIDSLSGWWVAVKCWRDEARLLTNKPAPPKAFSEHARKRTEQQKKKEPDGNLMDIIWTTVTTAGVALLITFLIQTGCSYIASLFGDSFQRGLMVSALILDFLWWFPSMAVIKLTSIISNNEVADKVFLFKYGRPKFMSIGATISEFIFSSIYQAVFILQAGLVCVLIPWPYLTVF</sequence>
<evidence type="ECO:0000256" key="6">
    <source>
        <dbReference type="SAM" id="Phobius"/>
    </source>
</evidence>
<feature type="non-terminal residue" evidence="7">
    <location>
        <position position="189"/>
    </location>
</feature>
<dbReference type="InterPro" id="IPR035906">
    <property type="entry name" value="MetI-like_sf"/>
</dbReference>
<proteinExistence type="predicted"/>
<name>A0A0B6ZUP2_9EUPU</name>
<dbReference type="AlphaFoldDB" id="A0A0B6ZUP2"/>
<keyword evidence="3 6" id="KW-1133">Transmembrane helix</keyword>